<dbReference type="OMA" id="CANGLHE"/>
<dbReference type="Gene3D" id="1.25.40.20">
    <property type="entry name" value="Ankyrin repeat-containing domain"/>
    <property type="match status" value="1"/>
</dbReference>
<feature type="repeat" description="ANK" evidence="4">
    <location>
        <begin position="57"/>
        <end position="89"/>
    </location>
</feature>
<comment type="similarity">
    <text evidence="3">Belongs to the NRARP family.</text>
</comment>
<accession>A0A553PLW8</accession>
<dbReference type="SUPFAM" id="SSF48403">
    <property type="entry name" value="Ankyrin repeat"/>
    <property type="match status" value="1"/>
</dbReference>
<name>A0A553PLW8_TIGCA</name>
<dbReference type="OrthoDB" id="19014at2759"/>
<gene>
    <name evidence="5" type="ORF">TCAL_12824</name>
</gene>
<dbReference type="InterPro" id="IPR051226">
    <property type="entry name" value="PP1_Regulatory_Subunit"/>
</dbReference>
<dbReference type="InterPro" id="IPR036770">
    <property type="entry name" value="Ankyrin_rpt-contain_sf"/>
</dbReference>
<dbReference type="PROSITE" id="PS50297">
    <property type="entry name" value="ANK_REP_REGION"/>
    <property type="match status" value="2"/>
</dbReference>
<feature type="repeat" description="ANK" evidence="4">
    <location>
        <begin position="90"/>
        <end position="122"/>
    </location>
</feature>
<dbReference type="Proteomes" id="UP000318571">
    <property type="component" value="Chromosome 11"/>
</dbReference>
<keyword evidence="2" id="KW-0677">Repeat</keyword>
<evidence type="ECO:0000313" key="5">
    <source>
        <dbReference type="EMBL" id="TRY78667.1"/>
    </source>
</evidence>
<evidence type="ECO:0000256" key="3">
    <source>
        <dbReference type="ARBA" id="ARBA00038386"/>
    </source>
</evidence>
<dbReference type="PROSITE" id="PS50088">
    <property type="entry name" value="ANK_REPEAT"/>
    <property type="match status" value="2"/>
</dbReference>
<comment type="caution">
    <text evidence="5">The sequence shown here is derived from an EMBL/GenBank/DDBJ whole genome shotgun (WGS) entry which is preliminary data.</text>
</comment>
<dbReference type="InterPro" id="IPR002110">
    <property type="entry name" value="Ankyrin_rpt"/>
</dbReference>
<dbReference type="PANTHER" id="PTHR24179">
    <property type="entry name" value="PROTEIN PHOSPHATASE 1 REGULATORY SUBUNIT 12"/>
    <property type="match status" value="1"/>
</dbReference>
<protein>
    <submittedName>
        <fullName evidence="5">Uncharacterized protein</fullName>
    </submittedName>
</protein>
<dbReference type="STRING" id="6832.A0A553PLW8"/>
<keyword evidence="4" id="KW-0040">ANK repeat</keyword>
<dbReference type="GO" id="GO:0005737">
    <property type="term" value="C:cytoplasm"/>
    <property type="evidence" value="ECO:0007669"/>
    <property type="project" value="TreeGrafter"/>
</dbReference>
<evidence type="ECO:0000256" key="2">
    <source>
        <dbReference type="ARBA" id="ARBA00022737"/>
    </source>
</evidence>
<dbReference type="EMBL" id="VCGU01000003">
    <property type="protein sequence ID" value="TRY78667.1"/>
    <property type="molecule type" value="Genomic_DNA"/>
</dbReference>
<dbReference type="SMART" id="SM00248">
    <property type="entry name" value="ANK"/>
    <property type="match status" value="2"/>
</dbReference>
<keyword evidence="6" id="KW-1185">Reference proteome</keyword>
<dbReference type="PANTHER" id="PTHR24179:SF21">
    <property type="entry name" value="MYOSIN BINDING SUBUNIT, ISOFORM O"/>
    <property type="match status" value="1"/>
</dbReference>
<reference evidence="5 6" key="1">
    <citation type="journal article" date="2018" name="Nat. Ecol. Evol.">
        <title>Genomic signatures of mitonuclear coevolution across populations of Tigriopus californicus.</title>
        <authorList>
            <person name="Barreto F.S."/>
            <person name="Watson E.T."/>
            <person name="Lima T.G."/>
            <person name="Willett C.S."/>
            <person name="Edmands S."/>
            <person name="Li W."/>
            <person name="Burton R.S."/>
        </authorList>
    </citation>
    <scope>NUCLEOTIDE SEQUENCE [LARGE SCALE GENOMIC DNA]</scope>
    <source>
        <strain evidence="5 6">San Diego</strain>
    </source>
</reference>
<evidence type="ECO:0000313" key="6">
    <source>
        <dbReference type="Proteomes" id="UP000318571"/>
    </source>
</evidence>
<evidence type="ECO:0000256" key="1">
    <source>
        <dbReference type="ARBA" id="ARBA00022473"/>
    </source>
</evidence>
<dbReference type="AlphaFoldDB" id="A0A553PLW8"/>
<dbReference type="GO" id="GO:0004857">
    <property type="term" value="F:enzyme inhibitor activity"/>
    <property type="evidence" value="ECO:0007669"/>
    <property type="project" value="TreeGrafter"/>
</dbReference>
<evidence type="ECO:0000256" key="4">
    <source>
        <dbReference type="PROSITE-ProRule" id="PRU00023"/>
    </source>
</evidence>
<dbReference type="GO" id="GO:0019208">
    <property type="term" value="F:phosphatase regulator activity"/>
    <property type="evidence" value="ECO:0007669"/>
    <property type="project" value="TreeGrafter"/>
</dbReference>
<proteinExistence type="inferred from homology"/>
<keyword evidence="1" id="KW-0217">Developmental protein</keyword>
<organism evidence="5 6">
    <name type="scientific">Tigriopus californicus</name>
    <name type="common">Marine copepod</name>
    <dbReference type="NCBI Taxonomy" id="6832"/>
    <lineage>
        <taxon>Eukaryota</taxon>
        <taxon>Metazoa</taxon>
        <taxon>Ecdysozoa</taxon>
        <taxon>Arthropoda</taxon>
        <taxon>Crustacea</taxon>
        <taxon>Multicrustacea</taxon>
        <taxon>Hexanauplia</taxon>
        <taxon>Copepoda</taxon>
        <taxon>Harpacticoida</taxon>
        <taxon>Harpacticidae</taxon>
        <taxon>Tigriopus</taxon>
    </lineage>
</organism>
<sequence length="150" mass="16567">MSRRASVFARNNPGRGRVRFPDEVIFENEIKEQDGEAVMGLLRRASIDIDINRINSAGLSALHQAVLDNNLTVVKILINHGANINLKDADSWTPLHAACANGMADIAKFLLERGARSTIRSNEGERPIDLVDPTDLRTISVMLGPLEKKR</sequence>
<dbReference type="Pfam" id="PF12796">
    <property type="entry name" value="Ank_2"/>
    <property type="match status" value="1"/>
</dbReference>